<comment type="catalytic activity">
    <reaction evidence="14 15">
        <text>tRNA(Phe) + L-phenylalanine + ATP = L-phenylalanyl-tRNA(Phe) + AMP + diphosphate + H(+)</text>
        <dbReference type="Rhea" id="RHEA:19413"/>
        <dbReference type="Rhea" id="RHEA-COMP:9668"/>
        <dbReference type="Rhea" id="RHEA-COMP:9699"/>
        <dbReference type="ChEBI" id="CHEBI:15378"/>
        <dbReference type="ChEBI" id="CHEBI:30616"/>
        <dbReference type="ChEBI" id="CHEBI:33019"/>
        <dbReference type="ChEBI" id="CHEBI:58095"/>
        <dbReference type="ChEBI" id="CHEBI:78442"/>
        <dbReference type="ChEBI" id="CHEBI:78531"/>
        <dbReference type="ChEBI" id="CHEBI:456215"/>
        <dbReference type="EC" id="6.1.1.20"/>
    </reaction>
</comment>
<dbReference type="EMBL" id="CGIH01000026">
    <property type="protein sequence ID" value="CFX54049.1"/>
    <property type="molecule type" value="Genomic_DNA"/>
</dbReference>
<dbReference type="SMART" id="SM00896">
    <property type="entry name" value="FDX-ACB"/>
    <property type="match status" value="1"/>
</dbReference>
<dbReference type="SMART" id="SM00873">
    <property type="entry name" value="B3_4"/>
    <property type="match status" value="1"/>
</dbReference>
<name>A0A0E4C8K3_9FIRM</name>
<evidence type="ECO:0000256" key="4">
    <source>
        <dbReference type="ARBA" id="ARBA00022490"/>
    </source>
</evidence>
<dbReference type="PANTHER" id="PTHR10947">
    <property type="entry name" value="PHENYLALANYL-TRNA SYNTHETASE BETA CHAIN AND LEUCINE-RICH REPEAT-CONTAINING PROTEIN 47"/>
    <property type="match status" value="1"/>
</dbReference>
<comment type="cofactor">
    <cofactor evidence="15">
        <name>Mg(2+)</name>
        <dbReference type="ChEBI" id="CHEBI:18420"/>
    </cofactor>
    <text evidence="15">Binds 2 magnesium ions per tetramer.</text>
</comment>
<dbReference type="SMART" id="SM00874">
    <property type="entry name" value="B5"/>
    <property type="match status" value="1"/>
</dbReference>
<dbReference type="PROSITE" id="PS51447">
    <property type="entry name" value="FDX_ACB"/>
    <property type="match status" value="1"/>
</dbReference>
<evidence type="ECO:0000256" key="15">
    <source>
        <dbReference type="HAMAP-Rule" id="MF_00283"/>
    </source>
</evidence>
<feature type="binding site" evidence="15">
    <location>
        <position position="351"/>
    </location>
    <ligand>
        <name>Mg(2+)</name>
        <dbReference type="ChEBI" id="CHEBI:18420"/>
        <note>shared with alpha subunit</note>
    </ligand>
</feature>
<evidence type="ECO:0000313" key="19">
    <source>
        <dbReference type="Proteomes" id="UP000045545"/>
    </source>
</evidence>
<dbReference type="Proteomes" id="UP000045545">
    <property type="component" value="Unassembled WGS sequence"/>
</dbReference>
<dbReference type="SUPFAM" id="SSF46955">
    <property type="entry name" value="Putative DNA-binding domain"/>
    <property type="match status" value="2"/>
</dbReference>
<evidence type="ECO:0000259" key="16">
    <source>
        <dbReference type="PROSITE" id="PS51447"/>
    </source>
</evidence>
<evidence type="ECO:0000256" key="1">
    <source>
        <dbReference type="ARBA" id="ARBA00004496"/>
    </source>
</evidence>
<dbReference type="SUPFAM" id="SSF54991">
    <property type="entry name" value="Anticodon-binding domain of PheRS"/>
    <property type="match status" value="1"/>
</dbReference>
<dbReference type="FunFam" id="3.30.56.10:FF:000001">
    <property type="entry name" value="Phenylalanine--tRNA ligase beta subunit"/>
    <property type="match status" value="1"/>
</dbReference>
<accession>A0A0E4C8K3</accession>
<dbReference type="STRING" id="690567.1413"/>
<evidence type="ECO:0000256" key="10">
    <source>
        <dbReference type="ARBA" id="ARBA00022842"/>
    </source>
</evidence>
<evidence type="ECO:0000256" key="13">
    <source>
        <dbReference type="ARBA" id="ARBA00023146"/>
    </source>
</evidence>
<keyword evidence="9 15" id="KW-0067">ATP-binding</keyword>
<dbReference type="AlphaFoldDB" id="A0A0E4C8K3"/>
<evidence type="ECO:0000256" key="5">
    <source>
        <dbReference type="ARBA" id="ARBA00022555"/>
    </source>
</evidence>
<evidence type="ECO:0000256" key="8">
    <source>
        <dbReference type="ARBA" id="ARBA00022741"/>
    </source>
</evidence>
<evidence type="ECO:0000256" key="9">
    <source>
        <dbReference type="ARBA" id="ARBA00022840"/>
    </source>
</evidence>
<dbReference type="Pfam" id="PF03483">
    <property type="entry name" value="B3_4"/>
    <property type="match status" value="1"/>
</dbReference>
<dbReference type="SUPFAM" id="SSF56037">
    <property type="entry name" value="PheT/TilS domain"/>
    <property type="match status" value="1"/>
</dbReference>
<keyword evidence="5" id="KW-0820">tRNA-binding</keyword>
<dbReference type="SUPFAM" id="SSF55681">
    <property type="entry name" value="Class II aaRS and biotin synthetases"/>
    <property type="match status" value="1"/>
</dbReference>
<dbReference type="CDD" id="cd00769">
    <property type="entry name" value="PheRS_beta_core"/>
    <property type="match status" value="1"/>
</dbReference>
<dbReference type="Pfam" id="PF17759">
    <property type="entry name" value="tRNA_synthFbeta"/>
    <property type="match status" value="1"/>
</dbReference>
<evidence type="ECO:0000256" key="12">
    <source>
        <dbReference type="ARBA" id="ARBA00022917"/>
    </source>
</evidence>
<keyword evidence="13 15" id="KW-0030">Aminoacyl-tRNA synthetase</keyword>
<dbReference type="GO" id="GO:0140096">
    <property type="term" value="F:catalytic activity, acting on a protein"/>
    <property type="evidence" value="ECO:0007669"/>
    <property type="project" value="UniProtKB-ARBA"/>
</dbReference>
<gene>
    <name evidence="15" type="primary">pheT</name>
    <name evidence="18" type="ORF">1413</name>
</gene>
<dbReference type="InterPro" id="IPR020825">
    <property type="entry name" value="Phe-tRNA_synthase-like_B3/B4"/>
</dbReference>
<keyword evidence="7 15" id="KW-0479">Metal-binding</keyword>
<dbReference type="Gene3D" id="3.50.40.10">
    <property type="entry name" value="Phenylalanyl-trna Synthetase, Chain B, domain 3"/>
    <property type="match status" value="1"/>
</dbReference>
<evidence type="ECO:0000259" key="17">
    <source>
        <dbReference type="PROSITE" id="PS51483"/>
    </source>
</evidence>
<dbReference type="InterPro" id="IPR005147">
    <property type="entry name" value="tRNA_synthase_B5-dom"/>
</dbReference>
<dbReference type="Gene3D" id="3.30.930.10">
    <property type="entry name" value="Bira Bifunctional Protein, Domain 2"/>
    <property type="match status" value="1"/>
</dbReference>
<reference evidence="18 19" key="1">
    <citation type="submission" date="2015-03" db="EMBL/GenBank/DDBJ databases">
        <authorList>
            <person name="Murphy D."/>
        </authorList>
    </citation>
    <scope>NUCLEOTIDE SEQUENCE [LARGE SCALE GENOMIC DNA]</scope>
    <source>
        <strain evidence="18 19">OL-4</strain>
    </source>
</reference>
<keyword evidence="11" id="KW-0694">RNA-binding</keyword>
<organism evidence="18 19">
    <name type="scientific">Syntrophomonas zehnderi OL-4</name>
    <dbReference type="NCBI Taxonomy" id="690567"/>
    <lineage>
        <taxon>Bacteria</taxon>
        <taxon>Bacillati</taxon>
        <taxon>Bacillota</taxon>
        <taxon>Clostridia</taxon>
        <taxon>Eubacteriales</taxon>
        <taxon>Syntrophomonadaceae</taxon>
        <taxon>Syntrophomonas</taxon>
    </lineage>
</organism>
<dbReference type="GO" id="GO:0000049">
    <property type="term" value="F:tRNA binding"/>
    <property type="evidence" value="ECO:0007669"/>
    <property type="project" value="UniProtKB-KW"/>
</dbReference>
<keyword evidence="8 15" id="KW-0547">Nucleotide-binding</keyword>
<dbReference type="GO" id="GO:0006432">
    <property type="term" value="P:phenylalanyl-tRNA aminoacylation"/>
    <property type="evidence" value="ECO:0007669"/>
    <property type="project" value="UniProtKB-UniRule"/>
</dbReference>
<dbReference type="InterPro" id="IPR041616">
    <property type="entry name" value="PheRS_beta_core"/>
</dbReference>
<feature type="binding site" evidence="15">
    <location>
        <position position="352"/>
    </location>
    <ligand>
        <name>Mg(2+)</name>
        <dbReference type="ChEBI" id="CHEBI:18420"/>
        <note>shared with alpha subunit</note>
    </ligand>
</feature>
<dbReference type="GO" id="GO:0004826">
    <property type="term" value="F:phenylalanine-tRNA ligase activity"/>
    <property type="evidence" value="ECO:0007669"/>
    <property type="project" value="UniProtKB-UniRule"/>
</dbReference>
<sequence>MAVSINWMKDYVDFALDPHELAHELTMAGIAIEGVDEKDGDYLLELDLTPNRGDCLGMINLAREIAALNDSQIKIPEHNPQENGESIHNYIKVEIADADLCPRYTARLIKNVKIMPSPEWMQIRLINSGIRPINNIVDITNYVMLESNQPLHAFDYDLFSPAKKILIRRAGPDETIVTLDDVERKLDEEMLLITDNDRPVALAGIMGGQNTEINENTVNVLLESACFKRTGIRKTSRKLALRSDSSVRFEKGTDINGVIYAVNRAAYLMQELGAGEVVAGICDQYPEPQIPRQIVLRPQRVNYLLGTDISVPEVKGYIEKLAFKISEEGQDLLVYIPTYRPDIEMEADLIEEVARLYGYDKIKATLPRGNTTQGGLTTYQKFRDYLEDLLARTFNEVINYSFINPRYFDMLLLPDDSKLREFIEIANPLSEEQSVMRTILLPGMLETVSRNLARKNENLAFFEMGSVFYPHGGQPQEVLKVSAVVAGKSKLNWQKNNVVMDFFYLKGILENILLQLGIENLSFEEGVNPSYHPGRTAIVKSQGIELGIIGEIHPLVRQNFDIKPRACAMELDVNTLYELSSHRVMLDSIARYPAVERDLAILIKNDVPAAAVLKILRDCGSELLQNIVIFDIYEGDQVADGFKSMAFRMTFQSKERTLTETEVNTITEQMLVKLQNQLQASLR</sequence>
<dbReference type="FunFam" id="3.30.70.380:FF:000001">
    <property type="entry name" value="Phenylalanine--tRNA ligase beta subunit"/>
    <property type="match status" value="1"/>
</dbReference>
<dbReference type="HAMAP" id="MF_00283">
    <property type="entry name" value="Phe_tRNA_synth_beta1"/>
    <property type="match status" value="1"/>
</dbReference>
<evidence type="ECO:0000256" key="2">
    <source>
        <dbReference type="ARBA" id="ARBA00008653"/>
    </source>
</evidence>
<keyword evidence="19" id="KW-1185">Reference proteome</keyword>
<feature type="domain" description="FDX-ACB" evidence="16">
    <location>
        <begin position="590"/>
        <end position="683"/>
    </location>
</feature>
<dbReference type="PANTHER" id="PTHR10947:SF0">
    <property type="entry name" value="PHENYLALANINE--TRNA LIGASE BETA SUBUNIT"/>
    <property type="match status" value="1"/>
</dbReference>
<proteinExistence type="inferred from homology"/>
<dbReference type="GO" id="GO:0009328">
    <property type="term" value="C:phenylalanine-tRNA ligase complex"/>
    <property type="evidence" value="ECO:0007669"/>
    <property type="project" value="TreeGrafter"/>
</dbReference>
<dbReference type="FunFam" id="3.50.40.10:FF:000001">
    <property type="entry name" value="Phenylalanine--tRNA ligase beta subunit"/>
    <property type="match status" value="1"/>
</dbReference>
<dbReference type="NCBIfam" id="TIGR00472">
    <property type="entry name" value="pheT_bact"/>
    <property type="match status" value="1"/>
</dbReference>
<dbReference type="InterPro" id="IPR036690">
    <property type="entry name" value="Fdx_antiC-bd_sf"/>
</dbReference>
<dbReference type="GO" id="GO:0000287">
    <property type="term" value="F:magnesium ion binding"/>
    <property type="evidence" value="ECO:0007669"/>
    <property type="project" value="UniProtKB-UniRule"/>
</dbReference>
<dbReference type="InterPro" id="IPR009061">
    <property type="entry name" value="DNA-bd_dom_put_sf"/>
</dbReference>
<dbReference type="Pfam" id="PF03484">
    <property type="entry name" value="B5"/>
    <property type="match status" value="1"/>
</dbReference>
<dbReference type="Gene3D" id="3.30.70.380">
    <property type="entry name" value="Ferrodoxin-fold anticodon-binding domain"/>
    <property type="match status" value="1"/>
</dbReference>
<evidence type="ECO:0000256" key="11">
    <source>
        <dbReference type="ARBA" id="ARBA00022884"/>
    </source>
</evidence>
<dbReference type="InterPro" id="IPR005146">
    <property type="entry name" value="B3/B4_tRNA-bd"/>
</dbReference>
<dbReference type="InterPro" id="IPR005121">
    <property type="entry name" value="Fdx_antiC-bd"/>
</dbReference>
<dbReference type="InterPro" id="IPR045864">
    <property type="entry name" value="aa-tRNA-synth_II/BPL/LPL"/>
</dbReference>
<dbReference type="Pfam" id="PF03147">
    <property type="entry name" value="FDX-ACB"/>
    <property type="match status" value="1"/>
</dbReference>
<evidence type="ECO:0000256" key="6">
    <source>
        <dbReference type="ARBA" id="ARBA00022598"/>
    </source>
</evidence>
<dbReference type="PROSITE" id="PS51483">
    <property type="entry name" value="B5"/>
    <property type="match status" value="1"/>
</dbReference>
<feature type="binding site" evidence="15">
    <location>
        <position position="348"/>
    </location>
    <ligand>
        <name>Mg(2+)</name>
        <dbReference type="ChEBI" id="CHEBI:18420"/>
        <note>shared with alpha subunit</note>
    </ligand>
</feature>
<evidence type="ECO:0000313" key="18">
    <source>
        <dbReference type="EMBL" id="CFX54049.1"/>
    </source>
</evidence>
<keyword evidence="4 15" id="KW-0963">Cytoplasm</keyword>
<dbReference type="EC" id="6.1.1.20" evidence="15"/>
<evidence type="ECO:0000256" key="14">
    <source>
        <dbReference type="ARBA" id="ARBA00049255"/>
    </source>
</evidence>
<keyword evidence="12 15" id="KW-0648">Protein biosynthesis</keyword>
<feature type="domain" description="B5" evidence="17">
    <location>
        <begin position="289"/>
        <end position="364"/>
    </location>
</feature>
<comment type="similarity">
    <text evidence="2 15">Belongs to the phenylalanyl-tRNA synthetase beta subunit family. Type 1 subfamily.</text>
</comment>
<evidence type="ECO:0000256" key="3">
    <source>
        <dbReference type="ARBA" id="ARBA00011209"/>
    </source>
</evidence>
<keyword evidence="10 15" id="KW-0460">Magnesium</keyword>
<evidence type="ECO:0000256" key="7">
    <source>
        <dbReference type="ARBA" id="ARBA00022723"/>
    </source>
</evidence>
<dbReference type="RefSeq" id="WP_046496997.1">
    <property type="nucleotide sequence ID" value="NZ_CGIH01000026.1"/>
</dbReference>
<feature type="binding site" evidence="15">
    <location>
        <position position="342"/>
    </location>
    <ligand>
        <name>Mg(2+)</name>
        <dbReference type="ChEBI" id="CHEBI:18420"/>
        <note>shared with alpha subunit</note>
    </ligand>
</feature>
<dbReference type="GO" id="GO:0005524">
    <property type="term" value="F:ATP binding"/>
    <property type="evidence" value="ECO:0007669"/>
    <property type="project" value="UniProtKB-UniRule"/>
</dbReference>
<dbReference type="OrthoDB" id="9805455at2"/>
<dbReference type="InterPro" id="IPR045060">
    <property type="entry name" value="Phe-tRNA-ligase_IIc_bsu"/>
</dbReference>
<dbReference type="GO" id="GO:0016740">
    <property type="term" value="F:transferase activity"/>
    <property type="evidence" value="ECO:0007669"/>
    <property type="project" value="UniProtKB-ARBA"/>
</dbReference>
<dbReference type="Gene3D" id="3.30.56.10">
    <property type="match status" value="2"/>
</dbReference>
<comment type="subunit">
    <text evidence="3 15">Tetramer of two alpha and two beta subunits.</text>
</comment>
<protein>
    <recommendedName>
        <fullName evidence="15">Phenylalanine--tRNA ligase beta subunit</fullName>
        <ecNumber evidence="15">6.1.1.20</ecNumber>
    </recommendedName>
    <alternativeName>
        <fullName evidence="15">Phenylalanyl-tRNA synthetase beta subunit</fullName>
        <shortName evidence="15">PheRS</shortName>
    </alternativeName>
</protein>
<comment type="subcellular location">
    <subcellularLocation>
        <location evidence="1 15">Cytoplasm</location>
    </subcellularLocation>
</comment>
<dbReference type="InterPro" id="IPR004532">
    <property type="entry name" value="Phe-tRNA-ligase_IIc_bsu_bact"/>
</dbReference>
<keyword evidence="6 15" id="KW-0436">Ligase</keyword>